<evidence type="ECO:0000256" key="3">
    <source>
        <dbReference type="ARBA" id="ARBA00022729"/>
    </source>
</evidence>
<organism evidence="9 10">
    <name type="scientific">Rariglobus hedericola</name>
    <dbReference type="NCBI Taxonomy" id="2597822"/>
    <lineage>
        <taxon>Bacteria</taxon>
        <taxon>Pseudomonadati</taxon>
        <taxon>Verrucomicrobiota</taxon>
        <taxon>Opitutia</taxon>
        <taxon>Opitutales</taxon>
        <taxon>Opitutaceae</taxon>
        <taxon>Rariglobus</taxon>
    </lineage>
</organism>
<keyword evidence="7" id="KW-0413">Isomerase</keyword>
<evidence type="ECO:0000256" key="1">
    <source>
        <dbReference type="ARBA" id="ARBA00004141"/>
    </source>
</evidence>
<accession>A0A556QP49</accession>
<reference evidence="9 10" key="1">
    <citation type="submission" date="2019-07" db="EMBL/GenBank/DDBJ databases">
        <title>Description of 53C-WASEF.</title>
        <authorList>
            <person name="Pitt A."/>
            <person name="Hahn M.W."/>
        </authorList>
    </citation>
    <scope>NUCLEOTIDE SEQUENCE [LARGE SCALE GENOMIC DNA]</scope>
    <source>
        <strain evidence="9 10">53C-WASEF</strain>
    </source>
</reference>
<dbReference type="Proteomes" id="UP000315648">
    <property type="component" value="Unassembled WGS sequence"/>
</dbReference>
<keyword evidence="5" id="KW-0472">Membrane</keyword>
<dbReference type="PANTHER" id="PTHR15532:SF5">
    <property type="entry name" value="SULFOTRANSFERASE DOMAIN-CONTAINING PROTEIN"/>
    <property type="match status" value="1"/>
</dbReference>
<dbReference type="GO" id="GO:0016020">
    <property type="term" value="C:membrane"/>
    <property type="evidence" value="ECO:0007669"/>
    <property type="project" value="UniProtKB-SubCell"/>
</dbReference>
<comment type="subcellular location">
    <subcellularLocation>
        <location evidence="1">Membrane</location>
        <topology evidence="1">Multi-pass membrane protein</topology>
    </subcellularLocation>
</comment>
<evidence type="ECO:0000313" key="10">
    <source>
        <dbReference type="Proteomes" id="UP000315648"/>
    </source>
</evidence>
<keyword evidence="10" id="KW-1185">Reference proteome</keyword>
<evidence type="ECO:0000256" key="2">
    <source>
        <dbReference type="ARBA" id="ARBA00022692"/>
    </source>
</evidence>
<evidence type="ECO:0008006" key="11">
    <source>
        <dbReference type="Google" id="ProtNLM"/>
    </source>
</evidence>
<dbReference type="GO" id="GO:0047757">
    <property type="term" value="F:chondroitin-glucuronate 5-epimerase activity"/>
    <property type="evidence" value="ECO:0007669"/>
    <property type="project" value="TreeGrafter"/>
</dbReference>
<gene>
    <name evidence="9" type="ORF">FPL22_03710</name>
</gene>
<evidence type="ECO:0000313" key="9">
    <source>
        <dbReference type="EMBL" id="TSJ78415.1"/>
    </source>
</evidence>
<evidence type="ECO:0000256" key="7">
    <source>
        <dbReference type="ARBA" id="ARBA00023235"/>
    </source>
</evidence>
<protein>
    <recommendedName>
        <fullName evidence="11">DUF4962 domain-containing protein</fullName>
    </recommendedName>
</protein>
<feature type="signal peptide" evidence="8">
    <location>
        <begin position="1"/>
        <end position="18"/>
    </location>
</feature>
<dbReference type="AlphaFoldDB" id="A0A556QP49"/>
<dbReference type="EMBL" id="VMBG01000001">
    <property type="protein sequence ID" value="TSJ78415.1"/>
    <property type="molecule type" value="Genomic_DNA"/>
</dbReference>
<evidence type="ECO:0000256" key="5">
    <source>
        <dbReference type="ARBA" id="ARBA00023136"/>
    </source>
</evidence>
<comment type="caution">
    <text evidence="9">The sequence shown here is derived from an EMBL/GenBank/DDBJ whole genome shotgun (WGS) entry which is preliminary data.</text>
</comment>
<dbReference type="InterPro" id="IPR008929">
    <property type="entry name" value="Chondroitin_lyas"/>
</dbReference>
<proteinExistence type="predicted"/>
<dbReference type="Gene3D" id="2.70.98.70">
    <property type="match status" value="1"/>
</dbReference>
<keyword evidence="3 8" id="KW-0732">Signal</keyword>
<keyword evidence="4" id="KW-1133">Transmembrane helix</keyword>
<keyword evidence="6" id="KW-0325">Glycoprotein</keyword>
<dbReference type="InterPro" id="IPR052447">
    <property type="entry name" value="Dermatan-Sulfate_Isomerase"/>
</dbReference>
<dbReference type="PANTHER" id="PTHR15532">
    <property type="match status" value="1"/>
</dbReference>
<name>A0A556QP49_9BACT</name>
<sequence>MRLLLSSLALLLAVPAFAAKVDYESNLSQIPAADPATPDAPALLPAMKGIHPRLLFTAQDVAKMKANVAASPLLKQTADKIIADSKRYRAPKENPLPMVMNDTPALAQASGQWPSLAYAYALEPNPQTLEAISNVLSRMLEQPYWADTVELDANMGAACNMFAVAVLFDAAYADLNPQFRRQVAERLLVQSRRMFYLGHKQLAKGVVKYWQQDPAPNHRWYRLRGLAAAVLAIADEPGLDTAYLRKELKAEAEFIMKWYPEEGDCHEGSGYQQFGLRSLYDAAVILDNGFGTKMARHPGFAATWKQQLYYWVPADNSLVSFGDAQNATLRFHYDDAPFFAGPRLSRDANAQAALQRRMELMMVPGADGRPVLPPWTLLAYYDPTLTGGDYRAIPTTHLFPDLGAASFRDSWEKDAVIFTFKCGPYGGQALNAYRHAYADDKGKPHYVNVAHDDPDANAFSLTVGADKIFHPGVYSTHKLTRDNNTLTIGTEGQIMDDDEWTQPVADGDMRELSYLTGWKQDAQGRAIIEGETGPAYRGKLDRFRRTAVWLPGDYILLLDDVRPTAAAKEPLTWRGLIPDGRFVKAEEGRAKVVAASGREVPLQFLADRPVNAALDDWFVGGRWGHLLARQFQFSLAPEPVRFAVLIDPWKRGVSLATKPDGDALLLAVTGPAGTDLWKWSPATDAKTPSALAGVRNGRPLIALTSADKAPAAHVADHR</sequence>
<dbReference type="OrthoDB" id="9772435at2"/>
<evidence type="ECO:0000256" key="8">
    <source>
        <dbReference type="SAM" id="SignalP"/>
    </source>
</evidence>
<dbReference type="RefSeq" id="WP_144228756.1">
    <property type="nucleotide sequence ID" value="NZ_CBCRVV010000021.1"/>
</dbReference>
<evidence type="ECO:0000256" key="4">
    <source>
        <dbReference type="ARBA" id="ARBA00022989"/>
    </source>
</evidence>
<keyword evidence="2" id="KW-0812">Transmembrane</keyword>
<feature type="chain" id="PRO_5022182122" description="DUF4962 domain-containing protein" evidence="8">
    <location>
        <begin position="19"/>
        <end position="718"/>
    </location>
</feature>
<evidence type="ECO:0000256" key="6">
    <source>
        <dbReference type="ARBA" id="ARBA00023180"/>
    </source>
</evidence>
<dbReference type="Gene3D" id="1.50.10.100">
    <property type="entry name" value="Chondroitin AC/alginate lyase"/>
    <property type="match status" value="1"/>
</dbReference>